<proteinExistence type="predicted"/>
<accession>A0ABP7KGX1</accession>
<organism evidence="2 3">
    <name type="scientific">Leifsonia kafniensis</name>
    <dbReference type="NCBI Taxonomy" id="475957"/>
    <lineage>
        <taxon>Bacteria</taxon>
        <taxon>Bacillati</taxon>
        <taxon>Actinomycetota</taxon>
        <taxon>Actinomycetes</taxon>
        <taxon>Micrococcales</taxon>
        <taxon>Microbacteriaceae</taxon>
        <taxon>Leifsonia</taxon>
    </lineage>
</organism>
<dbReference type="InterPro" id="IPR006083">
    <property type="entry name" value="PRK/URK"/>
</dbReference>
<keyword evidence="2" id="KW-0418">Kinase</keyword>
<keyword evidence="2" id="KW-0808">Transferase</keyword>
<dbReference type="Proteomes" id="UP001501803">
    <property type="component" value="Unassembled WGS sequence"/>
</dbReference>
<feature type="domain" description="Phosphoribulokinase/uridine kinase" evidence="1">
    <location>
        <begin position="26"/>
        <end position="170"/>
    </location>
</feature>
<evidence type="ECO:0000313" key="2">
    <source>
        <dbReference type="EMBL" id="GAA3876668.1"/>
    </source>
</evidence>
<dbReference type="Pfam" id="PF00485">
    <property type="entry name" value="PRK"/>
    <property type="match status" value="1"/>
</dbReference>
<gene>
    <name evidence="2" type="ORF">GCM10022381_19040</name>
</gene>
<keyword evidence="3" id="KW-1185">Reference proteome</keyword>
<protein>
    <submittedName>
        <fullName evidence="2">Nucleoside/nucleotide kinase family protein</fullName>
    </submittedName>
</protein>
<dbReference type="SUPFAM" id="SSF52540">
    <property type="entry name" value="P-loop containing nucleoside triphosphate hydrolases"/>
    <property type="match status" value="1"/>
</dbReference>
<comment type="caution">
    <text evidence="2">The sequence shown here is derived from an EMBL/GenBank/DDBJ whole genome shotgun (WGS) entry which is preliminary data.</text>
</comment>
<dbReference type="EMBL" id="BAABCN010000004">
    <property type="protein sequence ID" value="GAA3876668.1"/>
    <property type="molecule type" value="Genomic_DNA"/>
</dbReference>
<dbReference type="NCBIfam" id="NF006743">
    <property type="entry name" value="PRK09270.1-2"/>
    <property type="match status" value="1"/>
</dbReference>
<sequence length="210" mass="22858">MSTLGSLDEIVRVVENATIGRRRTMVGIAGSPGSGKSTIAAALMERLRGGKHAVLLPMDGFHLPQSTLVQLGRRERMGAPDTFDVDGFVDVLTAVRFTTEPVSVPGFDRAIEEPIPDALTVFPDSSVVVIEGNYLLHDAGGWERVLPLLDVSMFVDLPQDIRVERLITRHEEFGKSPAAALAWSTGPDERNAELIEATAVRAGYRIRLEL</sequence>
<reference evidence="3" key="1">
    <citation type="journal article" date="2019" name="Int. J. Syst. Evol. Microbiol.">
        <title>The Global Catalogue of Microorganisms (GCM) 10K type strain sequencing project: providing services to taxonomists for standard genome sequencing and annotation.</title>
        <authorList>
            <consortium name="The Broad Institute Genomics Platform"/>
            <consortium name="The Broad Institute Genome Sequencing Center for Infectious Disease"/>
            <person name="Wu L."/>
            <person name="Ma J."/>
        </authorList>
    </citation>
    <scope>NUCLEOTIDE SEQUENCE [LARGE SCALE GENOMIC DNA]</scope>
    <source>
        <strain evidence="3">JCM 17021</strain>
    </source>
</reference>
<dbReference type="Gene3D" id="3.40.50.300">
    <property type="entry name" value="P-loop containing nucleotide triphosphate hydrolases"/>
    <property type="match status" value="1"/>
</dbReference>
<dbReference type="PANTHER" id="PTHR10285">
    <property type="entry name" value="URIDINE KINASE"/>
    <property type="match status" value="1"/>
</dbReference>
<name>A0ABP7KGX1_9MICO</name>
<dbReference type="RefSeq" id="WP_345065420.1">
    <property type="nucleotide sequence ID" value="NZ_BAABCN010000004.1"/>
</dbReference>
<dbReference type="GO" id="GO:0016301">
    <property type="term" value="F:kinase activity"/>
    <property type="evidence" value="ECO:0007669"/>
    <property type="project" value="UniProtKB-KW"/>
</dbReference>
<evidence type="ECO:0000259" key="1">
    <source>
        <dbReference type="Pfam" id="PF00485"/>
    </source>
</evidence>
<evidence type="ECO:0000313" key="3">
    <source>
        <dbReference type="Proteomes" id="UP001501803"/>
    </source>
</evidence>
<dbReference type="InterPro" id="IPR027417">
    <property type="entry name" value="P-loop_NTPase"/>
</dbReference>